<dbReference type="GO" id="GO:0016020">
    <property type="term" value="C:membrane"/>
    <property type="evidence" value="ECO:0007669"/>
    <property type="project" value="InterPro"/>
</dbReference>
<evidence type="ECO:0000313" key="2">
    <source>
        <dbReference type="EMBL" id="GBR75773.1"/>
    </source>
</evidence>
<keyword evidence="1" id="KW-0472">Membrane</keyword>
<keyword evidence="1" id="KW-0812">Transmembrane</keyword>
<comment type="caution">
    <text evidence="2">The sequence shown here is derived from an EMBL/GenBank/DDBJ whole genome shotgun (WGS) entry which is preliminary data.</text>
</comment>
<dbReference type="EMBL" id="BGZO01000007">
    <property type="protein sequence ID" value="GBR75773.1"/>
    <property type="molecule type" value="Genomic_DNA"/>
</dbReference>
<reference evidence="2 3" key="1">
    <citation type="journal article" date="2019" name="ISME J.">
        <title>Genome analyses of uncultured TG2/ZB3 bacteria in 'Margulisbacteria' specifically attached to ectosymbiotic spirochetes of protists in the termite gut.</title>
        <authorList>
            <person name="Utami Y.D."/>
            <person name="Kuwahara H."/>
            <person name="Igai K."/>
            <person name="Murakami T."/>
            <person name="Sugaya K."/>
            <person name="Morikawa T."/>
            <person name="Nagura Y."/>
            <person name="Yuki M."/>
            <person name="Deevong P."/>
            <person name="Inoue T."/>
            <person name="Kihara K."/>
            <person name="Lo N."/>
            <person name="Yamada A."/>
            <person name="Ohkuma M."/>
            <person name="Hongoh Y."/>
        </authorList>
    </citation>
    <scope>NUCLEOTIDE SEQUENCE [LARGE SCALE GENOMIC DNA]</scope>
    <source>
        <strain evidence="2">NkOx7-02</strain>
    </source>
</reference>
<evidence type="ECO:0000256" key="1">
    <source>
        <dbReference type="SAM" id="Phobius"/>
    </source>
</evidence>
<feature type="transmembrane region" description="Helical" evidence="1">
    <location>
        <begin position="21"/>
        <end position="40"/>
    </location>
</feature>
<protein>
    <submittedName>
        <fullName evidence="2">Uncharacterized protein</fullName>
    </submittedName>
</protein>
<organism evidence="2 3">
    <name type="scientific">Candidatus Termititenax persephonae</name>
    <dbReference type="NCBI Taxonomy" id="2218525"/>
    <lineage>
        <taxon>Bacteria</taxon>
        <taxon>Bacillati</taxon>
        <taxon>Candidatus Margulisiibacteriota</taxon>
        <taxon>Candidatus Termititenacia</taxon>
        <taxon>Candidatus Termititenacales</taxon>
        <taxon>Candidatus Termititenacaceae</taxon>
        <taxon>Candidatus Termititenax</taxon>
    </lineage>
</organism>
<dbReference type="Proteomes" id="UP000275925">
    <property type="component" value="Unassembled WGS sequence"/>
</dbReference>
<dbReference type="AlphaFoldDB" id="A0A388TGJ3"/>
<name>A0A388TGJ3_9BACT</name>
<gene>
    <name evidence="2" type="ORF">NO2_0411</name>
</gene>
<accession>A0A388TGJ3</accession>
<feature type="transmembrane region" description="Helical" evidence="1">
    <location>
        <begin position="52"/>
        <end position="73"/>
    </location>
</feature>
<keyword evidence="3" id="KW-1185">Reference proteome</keyword>
<dbReference type="InterPro" id="IPR034804">
    <property type="entry name" value="SQR/QFR_C/D"/>
</dbReference>
<proteinExistence type="predicted"/>
<sequence>MAEKNKSEQESELLEWSAWTFFKITGMVIFIGIGIHRIFVPPEIVGGDAYNYIIGTLQAVCSFILALILAVLYKGTNVETIVKAEKRPESKKK</sequence>
<dbReference type="SUPFAM" id="SSF81343">
    <property type="entry name" value="Fumarate reductase respiratory complex transmembrane subunits"/>
    <property type="match status" value="1"/>
</dbReference>
<evidence type="ECO:0000313" key="3">
    <source>
        <dbReference type="Proteomes" id="UP000275925"/>
    </source>
</evidence>
<keyword evidence="1" id="KW-1133">Transmembrane helix</keyword>